<protein>
    <submittedName>
        <fullName evidence="2">Uncharacterized protein</fullName>
    </submittedName>
</protein>
<proteinExistence type="predicted"/>
<accession>N4WE60</accession>
<name>N4WE60_9BACI</name>
<evidence type="ECO:0000256" key="1">
    <source>
        <dbReference type="SAM" id="MobiDB-lite"/>
    </source>
</evidence>
<dbReference type="PATRIC" id="fig|1308866.3.peg.1197"/>
<dbReference type="STRING" id="1308866.J416_05918"/>
<dbReference type="EMBL" id="APML01000019">
    <property type="protein sequence ID" value="ENH97524.1"/>
    <property type="molecule type" value="Genomic_DNA"/>
</dbReference>
<reference evidence="2 3" key="1">
    <citation type="submission" date="2013-03" db="EMBL/GenBank/DDBJ databases">
        <title>Draft genome sequence of Gracibacillus halophilus YIM-C55.5, a moderately halophilic and thermophilic organism from the Xiaochaidamu salt lake.</title>
        <authorList>
            <person name="Sugumar T."/>
            <person name="Polireddy D.R."/>
            <person name="Antony A."/>
            <person name="Madhava Y.R."/>
            <person name="Sivakumar N."/>
        </authorList>
    </citation>
    <scope>NUCLEOTIDE SEQUENCE [LARGE SCALE GENOMIC DNA]</scope>
    <source>
        <strain evidence="2 3">YIM-C55.5</strain>
    </source>
</reference>
<evidence type="ECO:0000313" key="3">
    <source>
        <dbReference type="Proteomes" id="UP000012283"/>
    </source>
</evidence>
<organism evidence="2 3">
    <name type="scientific">Gracilibacillus halophilus YIM-C55.5</name>
    <dbReference type="NCBI Taxonomy" id="1308866"/>
    <lineage>
        <taxon>Bacteria</taxon>
        <taxon>Bacillati</taxon>
        <taxon>Bacillota</taxon>
        <taxon>Bacilli</taxon>
        <taxon>Bacillales</taxon>
        <taxon>Bacillaceae</taxon>
        <taxon>Gracilibacillus</taxon>
    </lineage>
</organism>
<gene>
    <name evidence="2" type="ORF">J416_05918</name>
</gene>
<feature type="region of interest" description="Disordered" evidence="1">
    <location>
        <begin position="32"/>
        <end position="76"/>
    </location>
</feature>
<feature type="compositionally biased region" description="Polar residues" evidence="1">
    <location>
        <begin position="63"/>
        <end position="74"/>
    </location>
</feature>
<dbReference type="eggNOG" id="ENOG503091B">
    <property type="taxonomic scope" value="Bacteria"/>
</dbReference>
<comment type="caution">
    <text evidence="2">The sequence shown here is derived from an EMBL/GenBank/DDBJ whole genome shotgun (WGS) entry which is preliminary data.</text>
</comment>
<evidence type="ECO:0000313" key="2">
    <source>
        <dbReference type="EMBL" id="ENH97524.1"/>
    </source>
</evidence>
<keyword evidence="3" id="KW-1185">Reference proteome</keyword>
<dbReference type="Proteomes" id="UP000012283">
    <property type="component" value="Unassembled WGS sequence"/>
</dbReference>
<sequence>MKFLFYLFVLCIIFSFGMYIGMDRTESTIIVDSSDRSNVEQSEESSSDAEEKKVDRDEIIEEMNNSNQHQSDQVLQEKAPDPPIFLKVASMGEKLVENVFDRLLSIGYSIINELF</sequence>
<dbReference type="RefSeq" id="WP_003466597.1">
    <property type="nucleotide sequence ID" value="NZ_APML01000019.1"/>
</dbReference>
<dbReference type="OrthoDB" id="2970880at2"/>
<dbReference type="AlphaFoldDB" id="N4WE60"/>